<evidence type="ECO:0000256" key="2">
    <source>
        <dbReference type="ARBA" id="ARBA00022692"/>
    </source>
</evidence>
<dbReference type="OrthoDB" id="1890790at2759"/>
<dbReference type="Pfam" id="PF00211">
    <property type="entry name" value="Guanylate_cyc"/>
    <property type="match status" value="1"/>
</dbReference>
<dbReference type="SMART" id="SM00044">
    <property type="entry name" value="CYCc"/>
    <property type="match status" value="1"/>
</dbReference>
<keyword evidence="11" id="KW-1185">Reference proteome</keyword>
<comment type="similarity">
    <text evidence="7">Belongs to the adenylyl cyclase class-4/guanylyl cyclase family.</text>
</comment>
<evidence type="ECO:0000259" key="9">
    <source>
        <dbReference type="PROSITE" id="PS50125"/>
    </source>
</evidence>
<dbReference type="SUPFAM" id="SSF55073">
    <property type="entry name" value="Nucleotide cyclase"/>
    <property type="match status" value="1"/>
</dbReference>
<dbReference type="PROSITE" id="PS00452">
    <property type="entry name" value="GUANYLATE_CYCLASE_1"/>
    <property type="match status" value="1"/>
</dbReference>
<accession>A0A8J9VLQ9</accession>
<keyword evidence="3" id="KW-0547">Nucleotide-binding</keyword>
<sequence length="632" mass="70555">MRNHRLAPVDDNATSKMQVKDREALSKRGKCCSIFSLLVLAAVPIIGMLVQSSLIVHDTKREKDSAELVSGEISLGTDMGLIAVRLAVERGTTVLYVGSDSNPRVYDRLKQMYSATDEAIAALTKWSSVPDDSPWQFQSADNLHEHVREHREKLLNNVTSVEEQIQFYTGINTFLISHLGQTVRKADTSHLWMNVIAYHMIILSQEYAGLERAIGSIFFAKGRLLTDEVNMYNKVKFYAMSYFDVALKYSADIADIFDDQFRNSTLEETLTVQRRKIQSGETTSNPTAEAGIQWFDNMTSYIAILQNMEGLLSKKILSELENQVQDGSIKVTLNVVILLAMIMVSPPIVYGVYKMASDMQSTACRLRDLTQELEYDREKAEILLGQIFPKCIANEMKENNAVPAKYFDKVTVMFSSIVGFADISAMMSPHQVVDMLNRLYHTFDSVIDDYDVTKVESTGGVYQVVSGLPSANGGRHAGEIASLALHFMAVAKNFNPLLVSCKIRLRIGIHTGPCVAGVVGYNRPRYYVFGHTVNIAQKLEATSEANRVHISCQTMHALKSRGDFTVIPRTDTPLAVKDLMPDVFKQSYWLISQQKPSLPAKEKRDIFAVQCNEKSGEGAVDFQGNLQGKCAM</sequence>
<dbReference type="Gene3D" id="6.10.250.780">
    <property type="match status" value="1"/>
</dbReference>
<evidence type="ECO:0000256" key="5">
    <source>
        <dbReference type="ARBA" id="ARBA00023136"/>
    </source>
</evidence>
<dbReference type="Proteomes" id="UP000838412">
    <property type="component" value="Chromosome 11"/>
</dbReference>
<dbReference type="PROSITE" id="PS50125">
    <property type="entry name" value="GUANYLATE_CYCLASE_2"/>
    <property type="match status" value="1"/>
</dbReference>
<evidence type="ECO:0000256" key="7">
    <source>
        <dbReference type="RuleBase" id="RU000405"/>
    </source>
</evidence>
<dbReference type="GO" id="GO:0004383">
    <property type="term" value="F:guanylate cyclase activity"/>
    <property type="evidence" value="ECO:0007669"/>
    <property type="project" value="TreeGrafter"/>
</dbReference>
<dbReference type="InterPro" id="IPR013587">
    <property type="entry name" value="Nitrate/nitrite_sensing"/>
</dbReference>
<feature type="transmembrane region" description="Helical" evidence="8">
    <location>
        <begin position="31"/>
        <end position="50"/>
    </location>
</feature>
<evidence type="ECO:0000256" key="1">
    <source>
        <dbReference type="ARBA" id="ARBA00004370"/>
    </source>
</evidence>
<dbReference type="AlphaFoldDB" id="A0A8J9VLQ9"/>
<dbReference type="InterPro" id="IPR029787">
    <property type="entry name" value="Nucleotide_cyclase"/>
</dbReference>
<dbReference type="InterPro" id="IPR050401">
    <property type="entry name" value="Cyclic_nucleotide_synthase"/>
</dbReference>
<dbReference type="PANTHER" id="PTHR11920">
    <property type="entry name" value="GUANYLYL CYCLASE"/>
    <property type="match status" value="1"/>
</dbReference>
<dbReference type="Pfam" id="PF08376">
    <property type="entry name" value="NIT"/>
    <property type="match status" value="1"/>
</dbReference>
<dbReference type="InterPro" id="IPR018297">
    <property type="entry name" value="A/G_cyclase_CS"/>
</dbReference>
<evidence type="ECO:0000256" key="3">
    <source>
        <dbReference type="ARBA" id="ARBA00022741"/>
    </source>
</evidence>
<keyword evidence="6 7" id="KW-0456">Lyase</keyword>
<dbReference type="PANTHER" id="PTHR11920:SF501">
    <property type="entry name" value="GUANYLATE CYCLASE 32E"/>
    <property type="match status" value="1"/>
</dbReference>
<dbReference type="GO" id="GO:0004016">
    <property type="term" value="F:adenylate cyclase activity"/>
    <property type="evidence" value="ECO:0007669"/>
    <property type="project" value="TreeGrafter"/>
</dbReference>
<dbReference type="GO" id="GO:0035556">
    <property type="term" value="P:intracellular signal transduction"/>
    <property type="evidence" value="ECO:0007669"/>
    <property type="project" value="InterPro"/>
</dbReference>
<proteinExistence type="inferred from homology"/>
<evidence type="ECO:0000313" key="10">
    <source>
        <dbReference type="EMBL" id="CAH1240391.1"/>
    </source>
</evidence>
<dbReference type="FunFam" id="3.30.70.1230:FF:000096">
    <property type="entry name" value="Guanylate cyclase"/>
    <property type="match status" value="1"/>
</dbReference>
<dbReference type="GO" id="GO:0005886">
    <property type="term" value="C:plasma membrane"/>
    <property type="evidence" value="ECO:0007669"/>
    <property type="project" value="TreeGrafter"/>
</dbReference>
<comment type="subcellular location">
    <subcellularLocation>
        <location evidence="1">Membrane</location>
    </subcellularLocation>
</comment>
<name>A0A8J9VLQ9_BRALA</name>
<gene>
    <name evidence="10" type="primary">NPR2</name>
    <name evidence="10" type="ORF">BLAG_LOCUS4367</name>
</gene>
<dbReference type="InterPro" id="IPR001054">
    <property type="entry name" value="A/G_cyclase"/>
</dbReference>
<keyword evidence="4 8" id="KW-1133">Transmembrane helix</keyword>
<feature type="domain" description="Guanylate cyclase" evidence="9">
    <location>
        <begin position="411"/>
        <end position="540"/>
    </location>
</feature>
<feature type="transmembrane region" description="Helical" evidence="8">
    <location>
        <begin position="331"/>
        <end position="353"/>
    </location>
</feature>
<dbReference type="Gene3D" id="3.30.70.1230">
    <property type="entry name" value="Nucleotide cyclase"/>
    <property type="match status" value="1"/>
</dbReference>
<evidence type="ECO:0000256" key="4">
    <source>
        <dbReference type="ARBA" id="ARBA00022989"/>
    </source>
</evidence>
<protein>
    <submittedName>
        <fullName evidence="10">NPR2 protein</fullName>
    </submittedName>
</protein>
<evidence type="ECO:0000256" key="6">
    <source>
        <dbReference type="ARBA" id="ARBA00023239"/>
    </source>
</evidence>
<dbReference type="GO" id="GO:0000166">
    <property type="term" value="F:nucleotide binding"/>
    <property type="evidence" value="ECO:0007669"/>
    <property type="project" value="UniProtKB-KW"/>
</dbReference>
<reference evidence="10" key="1">
    <citation type="submission" date="2022-01" db="EMBL/GenBank/DDBJ databases">
        <authorList>
            <person name="Braso-Vives M."/>
        </authorList>
    </citation>
    <scope>NUCLEOTIDE SEQUENCE</scope>
</reference>
<dbReference type="GO" id="GO:0007168">
    <property type="term" value="P:receptor guanylyl cyclase signaling pathway"/>
    <property type="evidence" value="ECO:0007669"/>
    <property type="project" value="TreeGrafter"/>
</dbReference>
<dbReference type="EMBL" id="OV696696">
    <property type="protein sequence ID" value="CAH1240391.1"/>
    <property type="molecule type" value="Genomic_DNA"/>
</dbReference>
<dbReference type="CDD" id="cd07302">
    <property type="entry name" value="CHD"/>
    <property type="match status" value="1"/>
</dbReference>
<dbReference type="GO" id="GO:0001653">
    <property type="term" value="F:peptide receptor activity"/>
    <property type="evidence" value="ECO:0007669"/>
    <property type="project" value="TreeGrafter"/>
</dbReference>
<evidence type="ECO:0000256" key="8">
    <source>
        <dbReference type="SAM" id="Phobius"/>
    </source>
</evidence>
<evidence type="ECO:0000313" key="11">
    <source>
        <dbReference type="Proteomes" id="UP000838412"/>
    </source>
</evidence>
<keyword evidence="2 8" id="KW-0812">Transmembrane</keyword>
<keyword evidence="5 8" id="KW-0472">Membrane</keyword>
<organism evidence="10 11">
    <name type="scientific">Branchiostoma lanceolatum</name>
    <name type="common">Common lancelet</name>
    <name type="synonym">Amphioxus lanceolatum</name>
    <dbReference type="NCBI Taxonomy" id="7740"/>
    <lineage>
        <taxon>Eukaryota</taxon>
        <taxon>Metazoa</taxon>
        <taxon>Chordata</taxon>
        <taxon>Cephalochordata</taxon>
        <taxon>Leptocardii</taxon>
        <taxon>Amphioxiformes</taxon>
        <taxon>Branchiostomatidae</taxon>
        <taxon>Branchiostoma</taxon>
    </lineage>
</organism>